<dbReference type="GO" id="GO:0003677">
    <property type="term" value="F:DNA binding"/>
    <property type="evidence" value="ECO:0007669"/>
    <property type="project" value="UniProtKB-KW"/>
</dbReference>
<dbReference type="CDD" id="cd02209">
    <property type="entry name" value="cupin_XRE_C"/>
    <property type="match status" value="1"/>
</dbReference>
<evidence type="ECO:0000313" key="3">
    <source>
        <dbReference type="EMBL" id="MPM74706.1"/>
    </source>
</evidence>
<keyword evidence="1" id="KW-0238">DNA-binding</keyword>
<dbReference type="InterPro" id="IPR050807">
    <property type="entry name" value="TransReg_Diox_bact_type"/>
</dbReference>
<dbReference type="GO" id="GO:0003700">
    <property type="term" value="F:DNA-binding transcription factor activity"/>
    <property type="evidence" value="ECO:0007669"/>
    <property type="project" value="TreeGrafter"/>
</dbReference>
<evidence type="ECO:0000256" key="1">
    <source>
        <dbReference type="ARBA" id="ARBA00023125"/>
    </source>
</evidence>
<dbReference type="SMART" id="SM00530">
    <property type="entry name" value="HTH_XRE"/>
    <property type="match status" value="1"/>
</dbReference>
<dbReference type="SUPFAM" id="SSF51182">
    <property type="entry name" value="RmlC-like cupins"/>
    <property type="match status" value="1"/>
</dbReference>
<dbReference type="Gene3D" id="2.60.120.10">
    <property type="entry name" value="Jelly Rolls"/>
    <property type="match status" value="1"/>
</dbReference>
<dbReference type="Gene3D" id="1.10.260.40">
    <property type="entry name" value="lambda repressor-like DNA-binding domains"/>
    <property type="match status" value="1"/>
</dbReference>
<reference evidence="3" key="1">
    <citation type="submission" date="2019-08" db="EMBL/GenBank/DDBJ databases">
        <authorList>
            <person name="Kucharzyk K."/>
            <person name="Murdoch R.W."/>
            <person name="Higgins S."/>
            <person name="Loffler F."/>
        </authorList>
    </citation>
    <scope>NUCLEOTIDE SEQUENCE</scope>
</reference>
<dbReference type="SUPFAM" id="SSF47413">
    <property type="entry name" value="lambda repressor-like DNA-binding domains"/>
    <property type="match status" value="1"/>
</dbReference>
<gene>
    <name evidence="3" type="primary">puuR_16</name>
    <name evidence="3" type="ORF">SDC9_121695</name>
</gene>
<dbReference type="Pfam" id="PF07883">
    <property type="entry name" value="Cupin_2"/>
    <property type="match status" value="1"/>
</dbReference>
<dbReference type="Pfam" id="PF01381">
    <property type="entry name" value="HTH_3"/>
    <property type="match status" value="1"/>
</dbReference>
<proteinExistence type="predicted"/>
<accession>A0A645CCM2</accession>
<dbReference type="PANTHER" id="PTHR46797">
    <property type="entry name" value="HTH-TYPE TRANSCRIPTIONAL REGULATOR"/>
    <property type="match status" value="1"/>
</dbReference>
<comment type="caution">
    <text evidence="3">The sequence shown here is derived from an EMBL/GenBank/DDBJ whole genome shotgun (WGS) entry which is preliminary data.</text>
</comment>
<sequence length="179" mass="20188">MQLGAKIKRLRIKYGLTQEELASRTELSKGFISQLERDLTSPSIATLVDILEALGTNLRDFFNETTEEKVVFNSDDIFVKTNDETGVEVRWLITNAQKNALEPILIIIPGGESSEPDDPHEGEEFGYVLSGSATLWIGQNHYRLRKGSSFYYKPSSTHYIENTSKSQARILWVSTPPSF</sequence>
<dbReference type="PROSITE" id="PS50943">
    <property type="entry name" value="HTH_CROC1"/>
    <property type="match status" value="1"/>
</dbReference>
<evidence type="ECO:0000259" key="2">
    <source>
        <dbReference type="PROSITE" id="PS50943"/>
    </source>
</evidence>
<dbReference type="GO" id="GO:0005829">
    <property type="term" value="C:cytosol"/>
    <property type="evidence" value="ECO:0007669"/>
    <property type="project" value="TreeGrafter"/>
</dbReference>
<dbReference type="EMBL" id="VSSQ01026147">
    <property type="protein sequence ID" value="MPM74706.1"/>
    <property type="molecule type" value="Genomic_DNA"/>
</dbReference>
<dbReference type="InterPro" id="IPR014710">
    <property type="entry name" value="RmlC-like_jellyroll"/>
</dbReference>
<organism evidence="3">
    <name type="scientific">bioreactor metagenome</name>
    <dbReference type="NCBI Taxonomy" id="1076179"/>
    <lineage>
        <taxon>unclassified sequences</taxon>
        <taxon>metagenomes</taxon>
        <taxon>ecological metagenomes</taxon>
    </lineage>
</organism>
<name>A0A645CCM2_9ZZZZ</name>
<feature type="domain" description="HTH cro/C1-type" evidence="2">
    <location>
        <begin position="7"/>
        <end position="61"/>
    </location>
</feature>
<dbReference type="InterPro" id="IPR013096">
    <property type="entry name" value="Cupin_2"/>
</dbReference>
<dbReference type="InterPro" id="IPR010982">
    <property type="entry name" value="Lambda_DNA-bd_dom_sf"/>
</dbReference>
<dbReference type="CDD" id="cd00093">
    <property type="entry name" value="HTH_XRE"/>
    <property type="match status" value="1"/>
</dbReference>
<dbReference type="PANTHER" id="PTHR46797:SF2">
    <property type="entry name" value="TRANSCRIPTIONAL REGULATOR"/>
    <property type="match status" value="1"/>
</dbReference>
<dbReference type="InterPro" id="IPR011051">
    <property type="entry name" value="RmlC_Cupin_sf"/>
</dbReference>
<protein>
    <submittedName>
        <fullName evidence="3">HTH-type transcriptional regulator PuuR</fullName>
    </submittedName>
</protein>
<dbReference type="AlphaFoldDB" id="A0A645CCM2"/>
<dbReference type="InterPro" id="IPR001387">
    <property type="entry name" value="Cro/C1-type_HTH"/>
</dbReference>